<organism evidence="7 8">
    <name type="scientific">Noviherbaspirillum cavernae</name>
    <dbReference type="NCBI Taxonomy" id="2320862"/>
    <lineage>
        <taxon>Bacteria</taxon>
        <taxon>Pseudomonadati</taxon>
        <taxon>Pseudomonadota</taxon>
        <taxon>Betaproteobacteria</taxon>
        <taxon>Burkholderiales</taxon>
        <taxon>Oxalobacteraceae</taxon>
        <taxon>Noviherbaspirillum</taxon>
    </lineage>
</organism>
<keyword evidence="8" id="KW-1185">Reference proteome</keyword>
<comment type="cofactor">
    <cofactor evidence="1">
        <name>FAD</name>
        <dbReference type="ChEBI" id="CHEBI:57692"/>
    </cofactor>
</comment>
<feature type="domain" description="FAD dependent oxidoreductase" evidence="6">
    <location>
        <begin position="5"/>
        <end position="364"/>
    </location>
</feature>
<dbReference type="OrthoDB" id="9801699at2"/>
<comment type="similarity">
    <text evidence="5">Belongs to the L2HGDH family.</text>
</comment>
<dbReference type="Pfam" id="PF01266">
    <property type="entry name" value="DAO"/>
    <property type="match status" value="1"/>
</dbReference>
<dbReference type="InterPro" id="IPR006076">
    <property type="entry name" value="FAD-dep_OxRdtase"/>
</dbReference>
<evidence type="ECO:0000256" key="4">
    <source>
        <dbReference type="ARBA" id="ARBA00023002"/>
    </source>
</evidence>
<dbReference type="SUPFAM" id="SSF54373">
    <property type="entry name" value="FAD-linked reductases, C-terminal domain"/>
    <property type="match status" value="1"/>
</dbReference>
<dbReference type="EMBL" id="QYUN01000002">
    <property type="protein sequence ID" value="RJG06036.1"/>
    <property type="molecule type" value="Genomic_DNA"/>
</dbReference>
<sequence length="373" mass="39149">MDKVDCIVIGAGVVGLAVARVLARAGREVVVVESHPAIGMETSSRNSEVIHAGIYYPTGSLKARLCVAGRDALYAYCEERGIPYRRCGKLVVATSDEQRSKLAAIHAQAHANGCSEVVALSAEEACIMEPALSCVAALFSPNTGIIDSHAYMLALQGDAENAGALFALDSRVIAGSANADGVELTVRSGDGAEIALRAQTVVNCAGLQAPQLAAQIAGLERDSIPVPYFAKGNYYSLAAPAPFSHLIYPVPEAGGLGVHLTLDLGGQARFGPDVEWLENGHIDYTVDPRRADRFYREIRAYWPDLPDAALQPAYAGVRPKIAPSDAAAADFLFASHGNLHYLGLYGIESPGLTAALAIADHVVALLESNSSAA</sequence>
<name>A0A418X0M8_9BURK</name>
<evidence type="ECO:0000256" key="1">
    <source>
        <dbReference type="ARBA" id="ARBA00001974"/>
    </source>
</evidence>
<accession>A0A418X0M8</accession>
<comment type="caution">
    <text evidence="7">The sequence shown here is derived from an EMBL/GenBank/DDBJ whole genome shotgun (WGS) entry which is preliminary data.</text>
</comment>
<dbReference type="GO" id="GO:0047545">
    <property type="term" value="F:(S)-2-hydroxyglutarate dehydrogenase activity"/>
    <property type="evidence" value="ECO:0007669"/>
    <property type="project" value="TreeGrafter"/>
</dbReference>
<keyword evidence="2" id="KW-0285">Flavoprotein</keyword>
<evidence type="ECO:0000259" key="6">
    <source>
        <dbReference type="Pfam" id="PF01266"/>
    </source>
</evidence>
<dbReference type="SUPFAM" id="SSF51905">
    <property type="entry name" value="FAD/NAD(P)-binding domain"/>
    <property type="match status" value="1"/>
</dbReference>
<evidence type="ECO:0000256" key="3">
    <source>
        <dbReference type="ARBA" id="ARBA00022827"/>
    </source>
</evidence>
<dbReference type="PANTHER" id="PTHR43104:SF4">
    <property type="entry name" value="L-2-HYDROXYGLUTARATE DEHYDROGENASE, MITOCHONDRIAL"/>
    <property type="match status" value="1"/>
</dbReference>
<evidence type="ECO:0000313" key="8">
    <source>
        <dbReference type="Proteomes" id="UP000285190"/>
    </source>
</evidence>
<protein>
    <submittedName>
        <fullName evidence="7">NAD(P)/FAD-dependent oxidoreductase</fullName>
    </submittedName>
</protein>
<keyword evidence="4" id="KW-0560">Oxidoreductase</keyword>
<evidence type="ECO:0000256" key="2">
    <source>
        <dbReference type="ARBA" id="ARBA00022630"/>
    </source>
</evidence>
<dbReference type="PANTHER" id="PTHR43104">
    <property type="entry name" value="L-2-HYDROXYGLUTARATE DEHYDROGENASE, MITOCHONDRIAL"/>
    <property type="match status" value="1"/>
</dbReference>
<proteinExistence type="inferred from homology"/>
<gene>
    <name evidence="7" type="ORF">D3870_08450</name>
</gene>
<dbReference type="Gene3D" id="3.30.9.10">
    <property type="entry name" value="D-Amino Acid Oxidase, subunit A, domain 2"/>
    <property type="match status" value="1"/>
</dbReference>
<dbReference type="RefSeq" id="WP_119738251.1">
    <property type="nucleotide sequence ID" value="NZ_QYUN01000002.1"/>
</dbReference>
<dbReference type="Proteomes" id="UP000285190">
    <property type="component" value="Unassembled WGS sequence"/>
</dbReference>
<dbReference type="InterPro" id="IPR036188">
    <property type="entry name" value="FAD/NAD-bd_sf"/>
</dbReference>
<reference evidence="7 8" key="1">
    <citation type="submission" date="2018-09" db="EMBL/GenBank/DDBJ databases">
        <authorList>
            <person name="Zhu H."/>
        </authorList>
    </citation>
    <scope>NUCLEOTIDE SEQUENCE [LARGE SCALE GENOMIC DNA]</scope>
    <source>
        <strain evidence="7 8">K2R10-39</strain>
    </source>
</reference>
<dbReference type="Gene3D" id="3.50.50.60">
    <property type="entry name" value="FAD/NAD(P)-binding domain"/>
    <property type="match status" value="1"/>
</dbReference>
<evidence type="ECO:0000256" key="5">
    <source>
        <dbReference type="ARBA" id="ARBA00037941"/>
    </source>
</evidence>
<dbReference type="AlphaFoldDB" id="A0A418X0M8"/>
<keyword evidence="3" id="KW-0274">FAD</keyword>
<evidence type="ECO:0000313" key="7">
    <source>
        <dbReference type="EMBL" id="RJG06036.1"/>
    </source>
</evidence>